<dbReference type="GeneID" id="20283533"/>
<accession>A0A076G752</accession>
<sequence>MENFMNDLELIELQQLGGLLYLAYHEGDGYNYLAVRKVTRQLIDHLTSEREQVLLEGFIQERETMFSNQKFDDSDHVETFWAMYDELPIE</sequence>
<dbReference type="RefSeq" id="YP_009056515.1">
    <property type="nucleotide sequence ID" value="NC_024792.1"/>
</dbReference>
<dbReference type="KEGG" id="vg:20283292"/>
<evidence type="ECO:0000313" key="1">
    <source>
        <dbReference type="EMBL" id="AII28147.1"/>
    </source>
</evidence>
<dbReference type="Proteomes" id="UP000028664">
    <property type="component" value="Segment"/>
</dbReference>
<dbReference type="RefSeq" id="YP_009056274.1">
    <property type="nucleotide sequence ID" value="NC_024792.1"/>
</dbReference>
<name>A0A076G752_9CAUD</name>
<dbReference type="EMBL" id="KM051843">
    <property type="protein sequence ID" value="AII27906.1"/>
    <property type="molecule type" value="Genomic_DNA"/>
</dbReference>
<protein>
    <submittedName>
        <fullName evidence="1">Uncharacterized protein</fullName>
    </submittedName>
</protein>
<dbReference type="GeneID" id="20283292"/>
<dbReference type="EMBL" id="KM051843">
    <property type="protein sequence ID" value="AII28147.1"/>
    <property type="molecule type" value="Genomic_DNA"/>
</dbReference>
<evidence type="ECO:0000313" key="2">
    <source>
        <dbReference type="Proteomes" id="UP000028664"/>
    </source>
</evidence>
<organism evidence="1 2">
    <name type="scientific">Bacillus phage Bobb</name>
    <dbReference type="NCBI Taxonomy" id="1527469"/>
    <lineage>
        <taxon>Viruses</taxon>
        <taxon>Duplodnaviria</taxon>
        <taxon>Heunggongvirae</taxon>
        <taxon>Uroviricota</taxon>
        <taxon>Caudoviricetes</taxon>
        <taxon>Herelleviridae</taxon>
        <taxon>Bastillevirinae</taxon>
        <taxon>Agatevirus</taxon>
        <taxon>Agatevirus bobb</taxon>
    </lineage>
</organism>
<keyword evidence="2" id="KW-1185">Reference proteome</keyword>
<dbReference type="OrthoDB" id="40794at10239"/>
<dbReference type="KEGG" id="vg:20283533"/>
<reference evidence="1 2" key="1">
    <citation type="submission" date="2014-06" db="EMBL/GenBank/DDBJ databases">
        <title>Bioinformatic genomic analysis of Bacillus phage Bobb.</title>
        <authorList>
            <person name="Lewis H.M.N."/>
            <person name="Temple L."/>
            <person name="Barth R.N."/>
            <person name="Bowles K.M."/>
            <person name="Churchin D.I."/>
            <person name="Scott-Croshaw C."/>
            <person name="Glasgow G.H."/>
            <person name="Gloe M.W."/>
            <person name="McGough T.M."/>
            <person name="Nutbrown S.A."/>
            <person name="Romulus S.R."/>
            <person name="Sanders K.A.M."/>
            <person name="Diachok C.R."/>
            <person name="Serigano J.P."/>
            <person name="Shin D."/>
            <person name="Suresh M.H."/>
            <person name="Conner A.R.N."/>
            <person name="Korba R.M."/>
            <person name="Livermore R.J."/>
            <person name="Rohlf M.B."/>
            <person name="Utterback S.D."/>
            <person name="Wilson V.E."/>
        </authorList>
    </citation>
    <scope>NUCLEOTIDE SEQUENCE [LARGE SCALE GENOMIC DNA]</scope>
</reference>
<proteinExistence type="predicted"/>